<comment type="subcellular location">
    <subcellularLocation>
        <location evidence="1">Cell inner membrane</location>
        <topology evidence="1">Multi-pass membrane protein</topology>
    </subcellularLocation>
</comment>
<proteinExistence type="inferred from homology"/>
<evidence type="ECO:0000313" key="20">
    <source>
        <dbReference type="Proteomes" id="UP000198862"/>
    </source>
</evidence>
<dbReference type="NCBIfam" id="TIGR03030">
    <property type="entry name" value="CelA"/>
    <property type="match status" value="1"/>
</dbReference>
<feature type="transmembrane region" description="Helical" evidence="16">
    <location>
        <begin position="10"/>
        <end position="29"/>
    </location>
</feature>
<dbReference type="GO" id="GO:0035438">
    <property type="term" value="F:cyclic-di-GMP binding"/>
    <property type="evidence" value="ECO:0007669"/>
    <property type="project" value="InterPro"/>
</dbReference>
<feature type="transmembrane region" description="Helical" evidence="16">
    <location>
        <begin position="442"/>
        <end position="461"/>
    </location>
</feature>
<feature type="transmembrane region" description="Helical" evidence="16">
    <location>
        <begin position="473"/>
        <end position="491"/>
    </location>
</feature>
<reference evidence="19 20" key="1">
    <citation type="submission" date="2016-10" db="EMBL/GenBank/DDBJ databases">
        <authorList>
            <person name="de Groot N.N."/>
        </authorList>
    </citation>
    <scope>NUCLEOTIDE SEQUENCE [LARGE SCALE GENOMIC DNA]</scope>
    <source>
        <strain evidence="19 20">DSM 6059</strain>
    </source>
</reference>
<dbReference type="PRINTS" id="PR01439">
    <property type="entry name" value="CELLSNTHASEA"/>
</dbReference>
<evidence type="ECO:0000256" key="1">
    <source>
        <dbReference type="ARBA" id="ARBA00004429"/>
    </source>
</evidence>
<feature type="transmembrane region" description="Helical" evidence="16">
    <location>
        <begin position="409"/>
        <end position="436"/>
    </location>
</feature>
<evidence type="ECO:0000256" key="14">
    <source>
        <dbReference type="ARBA" id="ARBA00023136"/>
    </source>
</evidence>
<sequence length="734" mass="84762">MQKERLKIPLLSKVVFVVSGILVIYLASISQVPEVAIWTGYGFVVIGLVLKKRKYIKHDATRIFVIVLLGFVSIRYLMWRITDTLVYTGAFDFFFMALVFAAEIEVSMVHFVGLFSNMMPVRRPVSPKIPHTLSKIPSVDIFIPTFNEPVEVVEITALACLDLDYPKQKVNIYILDDGGTEAKRNDPILGSTAWYRHNRLKEFAKDHHIKYITRAKNEKAKSGNINNALKQTSGELILFLDCDHVPGREFLRETVGWFLKDPKLFLVQTPHFFVNPDPLEQSMHTFHTVPSENEMFFRSSLPGIDLWNSSFFCGSAAVLKRKYLEEVGGVHGETITEDAETSMKLHNMGYNSLYLNKPMVCGMTPETFSDFILQRTRWCQGMIQIGLMFNPIMQKGLSWYQKVCYSSFYIFWFFGLARVMFLIAPSLFLIFGLQIYHASVDLVLVYALPHLLASLISADIIYGRYRWPLFSELYESIQSLFLFPVVLGVIANPKSPAFKVTPKGQTHEEMKLSPLAKPFYFICFILLLSIPFAIHKWQTMPLLRDTIEVCSVWLMFNLLMAFSAMGVFWERHQVRHFHRAIMSEQVKFSIDDKTKPFCASVTDISISGIGLLLPDERPWGKEQNIKVHFKDKYGRHYHLQAIVKRIIKRDKHIYLGCEFVDVKSHFSELIHLIYGDSQKWQDFWFRPLKKPSVLRIMWMFLKCGKTGFVETFSGLKKLLLESKKSGKQPKESEL</sequence>
<evidence type="ECO:0000256" key="6">
    <source>
        <dbReference type="ARBA" id="ARBA00022475"/>
    </source>
</evidence>
<dbReference type="PANTHER" id="PTHR43867:SF2">
    <property type="entry name" value="CELLULOSE SYNTHASE CATALYTIC SUBUNIT A [UDP-FORMING]"/>
    <property type="match status" value="1"/>
</dbReference>
<evidence type="ECO:0000256" key="12">
    <source>
        <dbReference type="ARBA" id="ARBA00022916"/>
    </source>
</evidence>
<keyword evidence="12 16" id="KW-0135">Cellulose biosynthesis</keyword>
<comment type="cofactor">
    <cofactor evidence="16">
        <name>Mg(2+)</name>
        <dbReference type="ChEBI" id="CHEBI:18420"/>
    </cofactor>
</comment>
<dbReference type="Proteomes" id="UP000198862">
    <property type="component" value="Unassembled WGS sequence"/>
</dbReference>
<evidence type="ECO:0000256" key="2">
    <source>
        <dbReference type="ARBA" id="ARBA00005186"/>
    </source>
</evidence>
<dbReference type="EC" id="2.4.1.12" evidence="4 16"/>
<evidence type="ECO:0000256" key="5">
    <source>
        <dbReference type="ARBA" id="ARBA00018714"/>
    </source>
</evidence>
<evidence type="ECO:0000256" key="15">
    <source>
        <dbReference type="ARBA" id="ARBA00048682"/>
    </source>
</evidence>
<comment type="function">
    <text evidence="16">Catalytic subunit of cellulose synthase. It polymerizes uridine 5'-diphosphate glucose to cellulose.</text>
</comment>
<accession>A0A1I1LGV4</accession>
<feature type="transmembrane region" description="Helical" evidence="16">
    <location>
        <begin position="35"/>
        <end position="51"/>
    </location>
</feature>
<protein>
    <recommendedName>
        <fullName evidence="5 16">Cellulose synthase catalytic subunit [UDP-forming]</fullName>
        <ecNumber evidence="4 16">2.4.1.12</ecNumber>
    </recommendedName>
</protein>
<dbReference type="Gene3D" id="3.90.550.10">
    <property type="entry name" value="Spore Coat Polysaccharide Biosynthesis Protein SpsA, Chain A"/>
    <property type="match status" value="1"/>
</dbReference>
<dbReference type="EMBL" id="FOLO01000016">
    <property type="protein sequence ID" value="SFC72269.1"/>
    <property type="molecule type" value="Genomic_DNA"/>
</dbReference>
<evidence type="ECO:0000259" key="18">
    <source>
        <dbReference type="Pfam" id="PF13632"/>
    </source>
</evidence>
<evidence type="ECO:0000256" key="8">
    <source>
        <dbReference type="ARBA" id="ARBA00022636"/>
    </source>
</evidence>
<dbReference type="InterPro" id="IPR009875">
    <property type="entry name" value="PilZ_domain"/>
</dbReference>
<keyword evidence="14 16" id="KW-0472">Membrane</keyword>
<organism evidence="19 20">
    <name type="scientific">Pseudoalteromonas denitrificans DSM 6059</name>
    <dbReference type="NCBI Taxonomy" id="1123010"/>
    <lineage>
        <taxon>Bacteria</taxon>
        <taxon>Pseudomonadati</taxon>
        <taxon>Pseudomonadota</taxon>
        <taxon>Gammaproteobacteria</taxon>
        <taxon>Alteromonadales</taxon>
        <taxon>Pseudoalteromonadaceae</taxon>
        <taxon>Pseudoalteromonas</taxon>
    </lineage>
</organism>
<dbReference type="AlphaFoldDB" id="A0A1I1LGV4"/>
<feature type="transmembrane region" description="Helical" evidence="16">
    <location>
        <begin position="519"/>
        <end position="537"/>
    </location>
</feature>
<keyword evidence="13 16" id="KW-1133">Transmembrane helix</keyword>
<dbReference type="InterPro" id="IPR029044">
    <property type="entry name" value="Nucleotide-diphossugar_trans"/>
</dbReference>
<dbReference type="RefSeq" id="WP_091983937.1">
    <property type="nucleotide sequence ID" value="NZ_FOLO01000016.1"/>
</dbReference>
<keyword evidence="9 16" id="KW-0328">Glycosyltransferase</keyword>
<feature type="transmembrane region" description="Helical" evidence="16">
    <location>
        <begin position="93"/>
        <end position="115"/>
    </location>
</feature>
<keyword evidence="6 16" id="KW-1003">Cell membrane</keyword>
<evidence type="ECO:0000259" key="17">
    <source>
        <dbReference type="Pfam" id="PF07238"/>
    </source>
</evidence>
<feature type="domain" description="PilZ" evidence="17">
    <location>
        <begin position="573"/>
        <end position="674"/>
    </location>
</feature>
<name>A0A1I1LGV4_9GAMM</name>
<comment type="similarity">
    <text evidence="3">Belongs to the glycosyltransferase 2 family.</text>
</comment>
<gene>
    <name evidence="19" type="ORF">SAMN02745724_02375</name>
</gene>
<dbReference type="InterPro" id="IPR050321">
    <property type="entry name" value="Glycosyltr_2/OpgH_subfam"/>
</dbReference>
<dbReference type="InterPro" id="IPR003919">
    <property type="entry name" value="Cell_synth_A"/>
</dbReference>
<dbReference type="Gene3D" id="2.40.10.220">
    <property type="entry name" value="predicted glycosyltransferase like domains"/>
    <property type="match status" value="1"/>
</dbReference>
<evidence type="ECO:0000256" key="4">
    <source>
        <dbReference type="ARBA" id="ARBA00012539"/>
    </source>
</evidence>
<dbReference type="UniPathway" id="UPA00694"/>
<dbReference type="GO" id="GO:0006011">
    <property type="term" value="P:UDP-alpha-D-glucose metabolic process"/>
    <property type="evidence" value="ECO:0007669"/>
    <property type="project" value="InterPro"/>
</dbReference>
<keyword evidence="11 16" id="KW-0812">Transmembrane</keyword>
<dbReference type="GO" id="GO:0005886">
    <property type="term" value="C:plasma membrane"/>
    <property type="evidence" value="ECO:0007669"/>
    <property type="project" value="UniProtKB-SubCell"/>
</dbReference>
<evidence type="ECO:0000256" key="13">
    <source>
        <dbReference type="ARBA" id="ARBA00022989"/>
    </source>
</evidence>
<dbReference type="CDD" id="cd06421">
    <property type="entry name" value="CESA_CelA_like"/>
    <property type="match status" value="1"/>
</dbReference>
<dbReference type="InterPro" id="IPR001173">
    <property type="entry name" value="Glyco_trans_2-like"/>
</dbReference>
<keyword evidence="20" id="KW-1185">Reference proteome</keyword>
<comment type="pathway">
    <text evidence="2 16">Glycan metabolism; bacterial cellulose biosynthesis.</text>
</comment>
<dbReference type="OrthoDB" id="9806824at2"/>
<dbReference type="SUPFAM" id="SSF53448">
    <property type="entry name" value="Nucleotide-diphospho-sugar transferases"/>
    <property type="match status" value="1"/>
</dbReference>
<dbReference type="PANTHER" id="PTHR43867">
    <property type="entry name" value="CELLULOSE SYNTHASE CATALYTIC SUBUNIT A [UDP-FORMING]"/>
    <property type="match status" value="1"/>
</dbReference>
<feature type="transmembrane region" description="Helical" evidence="16">
    <location>
        <begin position="549"/>
        <end position="569"/>
    </location>
</feature>
<dbReference type="GO" id="GO:0016760">
    <property type="term" value="F:cellulose synthase (UDP-forming) activity"/>
    <property type="evidence" value="ECO:0007669"/>
    <property type="project" value="UniProtKB-EC"/>
</dbReference>
<comment type="catalytic activity">
    <reaction evidence="15 16">
        <text>[(1-&gt;4)-beta-D-glucosyl](n) + UDP-alpha-D-glucose = [(1-&gt;4)-beta-D-glucosyl](n+1) + UDP + H(+)</text>
        <dbReference type="Rhea" id="RHEA:19929"/>
        <dbReference type="Rhea" id="RHEA-COMP:10033"/>
        <dbReference type="Rhea" id="RHEA-COMP:10034"/>
        <dbReference type="ChEBI" id="CHEBI:15378"/>
        <dbReference type="ChEBI" id="CHEBI:18246"/>
        <dbReference type="ChEBI" id="CHEBI:58223"/>
        <dbReference type="ChEBI" id="CHEBI:58885"/>
        <dbReference type="EC" id="2.4.1.12"/>
    </reaction>
</comment>
<evidence type="ECO:0000256" key="16">
    <source>
        <dbReference type="RuleBase" id="RU365020"/>
    </source>
</evidence>
<keyword evidence="10 16" id="KW-0808">Transferase</keyword>
<dbReference type="Pfam" id="PF07238">
    <property type="entry name" value="PilZ"/>
    <property type="match status" value="1"/>
</dbReference>
<feature type="domain" description="Glycosyltransferase 2-like" evidence="18">
    <location>
        <begin position="236"/>
        <end position="430"/>
    </location>
</feature>
<evidence type="ECO:0000256" key="10">
    <source>
        <dbReference type="ARBA" id="ARBA00022679"/>
    </source>
</evidence>
<dbReference type="STRING" id="1123010.SAMN02745724_02375"/>
<feature type="transmembrane region" description="Helical" evidence="16">
    <location>
        <begin position="63"/>
        <end position="81"/>
    </location>
</feature>
<keyword evidence="7 16" id="KW-0997">Cell inner membrane</keyword>
<dbReference type="Pfam" id="PF13632">
    <property type="entry name" value="Glyco_trans_2_3"/>
    <property type="match status" value="1"/>
</dbReference>
<evidence type="ECO:0000256" key="3">
    <source>
        <dbReference type="ARBA" id="ARBA00006739"/>
    </source>
</evidence>
<evidence type="ECO:0000256" key="7">
    <source>
        <dbReference type="ARBA" id="ARBA00022519"/>
    </source>
</evidence>
<dbReference type="SUPFAM" id="SSF141371">
    <property type="entry name" value="PilZ domain-like"/>
    <property type="match status" value="1"/>
</dbReference>
<dbReference type="GO" id="GO:0030244">
    <property type="term" value="P:cellulose biosynthetic process"/>
    <property type="evidence" value="ECO:0007669"/>
    <property type="project" value="UniProtKB-KW"/>
</dbReference>
<evidence type="ECO:0000313" key="19">
    <source>
        <dbReference type="EMBL" id="SFC72269.1"/>
    </source>
</evidence>
<evidence type="ECO:0000256" key="9">
    <source>
        <dbReference type="ARBA" id="ARBA00022676"/>
    </source>
</evidence>
<keyword evidence="8 16" id="KW-0973">c-di-GMP</keyword>
<evidence type="ECO:0000256" key="11">
    <source>
        <dbReference type="ARBA" id="ARBA00022692"/>
    </source>
</evidence>